<organism evidence="2 3">
    <name type="scientific">Quadrisphaera granulorum</name>
    <dbReference type="NCBI Taxonomy" id="317664"/>
    <lineage>
        <taxon>Bacteria</taxon>
        <taxon>Bacillati</taxon>
        <taxon>Actinomycetota</taxon>
        <taxon>Actinomycetes</taxon>
        <taxon>Kineosporiales</taxon>
        <taxon>Kineosporiaceae</taxon>
        <taxon>Quadrisphaera</taxon>
    </lineage>
</organism>
<dbReference type="AlphaFoldDB" id="A0A315ZN36"/>
<reference evidence="2 3" key="1">
    <citation type="submission" date="2018-03" db="EMBL/GenBank/DDBJ databases">
        <title>Genomic Encyclopedia of Archaeal and Bacterial Type Strains, Phase II (KMG-II): from individual species to whole genera.</title>
        <authorList>
            <person name="Goeker M."/>
        </authorList>
    </citation>
    <scope>NUCLEOTIDE SEQUENCE [LARGE SCALE GENOMIC DNA]</scope>
    <source>
        <strain evidence="2 3">DSM 44889</strain>
    </source>
</reference>
<dbReference type="EMBL" id="QGDQ01000044">
    <property type="protein sequence ID" value="PWJ46916.1"/>
    <property type="molecule type" value="Genomic_DNA"/>
</dbReference>
<feature type="domain" description="DUF4062" evidence="1">
    <location>
        <begin position="8"/>
        <end position="89"/>
    </location>
</feature>
<gene>
    <name evidence="2" type="ORF">BXY45_14420</name>
</gene>
<accession>A0A315ZN36</accession>
<evidence type="ECO:0000259" key="1">
    <source>
        <dbReference type="Pfam" id="PF13271"/>
    </source>
</evidence>
<protein>
    <submittedName>
        <fullName evidence="2">Uncharacterized protein DUF4062</fullName>
    </submittedName>
</protein>
<evidence type="ECO:0000313" key="3">
    <source>
        <dbReference type="Proteomes" id="UP000245469"/>
    </source>
</evidence>
<proteinExistence type="predicted"/>
<dbReference type="Pfam" id="PF13271">
    <property type="entry name" value="DUF4062"/>
    <property type="match status" value="1"/>
</dbReference>
<comment type="caution">
    <text evidence="2">The sequence shown here is derived from an EMBL/GenBank/DDBJ whole genome shotgun (WGS) entry which is preliminary data.</text>
</comment>
<dbReference type="InterPro" id="IPR025139">
    <property type="entry name" value="DUF4062"/>
</dbReference>
<dbReference type="RefSeq" id="WP_170131670.1">
    <property type="nucleotide sequence ID" value="NZ_QGDQ01000044.1"/>
</dbReference>
<dbReference type="Proteomes" id="UP000245469">
    <property type="component" value="Unassembled WGS sequence"/>
</dbReference>
<evidence type="ECO:0000313" key="2">
    <source>
        <dbReference type="EMBL" id="PWJ46916.1"/>
    </source>
</evidence>
<sequence>MVDRVHSVFVSSTFTDLRAERLAVTDVLLRSKCLPAGMELFASGSRAPWQTITRSLDLADYMVLILAGRYGSLRKGTDLGYTHSEYRYALERGIPVLPFLIKDIDDLPGHKVELQTRFKKKLADFRQEVLDGDQTCLFWSTEAQLREQVAFSIAAAKDDFPRPGWVRGDAPASGGHLSEDPADSLPIRVEIDDRIPLAPLTDCVEDFRRFVEAQQQGLLDAIPEPKPPTPAPPAGAVLSVGAFAGLAEQLRQSGSTFGLKPEDRSQEQYRAEVSAYGTTLAKALPTIREQMAARVLAPLIVNVTNPERKNLAGVELVLHIEGDVRAVPVEDIEDGWDPKDDMPTAPRKWGPRSTWASTDFLASISGADFPLGSLARQVQIEHDGSVTLRYPPFDLRPKGGQELSSVVLLVPDGAARTRRATWIVTATNRDGLAEGELTLDFSAAPRNVWRDWWRRQA</sequence>
<keyword evidence="3" id="KW-1185">Reference proteome</keyword>
<name>A0A315ZN36_9ACTN</name>